<sequence length="174" mass="19523">MRFFSKYGIGLMVLIAWMAQAVPLLMTEPKFAEITAEVQTLHANAAEELRQSGGSPPQSGSMEAMKNTTIKELKSQWILGATLIAAGIVSSVLALFHVRFWKFAVMCTSLMYLIVWYSSGSLSSIPPITAFQLKWMTAKTLGLETNFFIKDVTLPIFYFFMTVFLAYKSARRIQ</sequence>
<organism evidence="2 3">
    <name type="scientific">Paraherbaspirillum soli</name>
    <dbReference type="NCBI Taxonomy" id="631222"/>
    <lineage>
        <taxon>Bacteria</taxon>
        <taxon>Pseudomonadati</taxon>
        <taxon>Pseudomonadota</taxon>
        <taxon>Betaproteobacteria</taxon>
        <taxon>Burkholderiales</taxon>
        <taxon>Oxalobacteraceae</taxon>
        <taxon>Paraherbaspirillum</taxon>
    </lineage>
</organism>
<feature type="transmembrane region" description="Helical" evidence="1">
    <location>
        <begin position="148"/>
        <end position="167"/>
    </location>
</feature>
<proteinExistence type="predicted"/>
<keyword evidence="1" id="KW-0472">Membrane</keyword>
<keyword evidence="1" id="KW-1133">Transmembrane helix</keyword>
<dbReference type="Proteomes" id="UP001596045">
    <property type="component" value="Unassembled WGS sequence"/>
</dbReference>
<name>A0ABW0MCI0_9BURK</name>
<evidence type="ECO:0000256" key="1">
    <source>
        <dbReference type="SAM" id="Phobius"/>
    </source>
</evidence>
<feature type="transmembrane region" description="Helical" evidence="1">
    <location>
        <begin position="110"/>
        <end position="128"/>
    </location>
</feature>
<dbReference type="RefSeq" id="WP_378999348.1">
    <property type="nucleotide sequence ID" value="NZ_JBHSMT010000028.1"/>
</dbReference>
<gene>
    <name evidence="2" type="ORF">ACFPM8_17500</name>
</gene>
<accession>A0ABW0MCI0</accession>
<keyword evidence="3" id="KW-1185">Reference proteome</keyword>
<dbReference type="EMBL" id="JBHSMT010000028">
    <property type="protein sequence ID" value="MFC5475760.1"/>
    <property type="molecule type" value="Genomic_DNA"/>
</dbReference>
<feature type="transmembrane region" description="Helical" evidence="1">
    <location>
        <begin position="77"/>
        <end position="98"/>
    </location>
</feature>
<comment type="caution">
    <text evidence="2">The sequence shown here is derived from an EMBL/GenBank/DDBJ whole genome shotgun (WGS) entry which is preliminary data.</text>
</comment>
<keyword evidence="1" id="KW-0812">Transmembrane</keyword>
<protein>
    <submittedName>
        <fullName evidence="2">Uncharacterized protein</fullName>
    </submittedName>
</protein>
<evidence type="ECO:0000313" key="3">
    <source>
        <dbReference type="Proteomes" id="UP001596045"/>
    </source>
</evidence>
<evidence type="ECO:0000313" key="2">
    <source>
        <dbReference type="EMBL" id="MFC5475760.1"/>
    </source>
</evidence>
<reference evidence="3" key="1">
    <citation type="journal article" date="2019" name="Int. J. Syst. Evol. Microbiol.">
        <title>The Global Catalogue of Microorganisms (GCM) 10K type strain sequencing project: providing services to taxonomists for standard genome sequencing and annotation.</title>
        <authorList>
            <consortium name="The Broad Institute Genomics Platform"/>
            <consortium name="The Broad Institute Genome Sequencing Center for Infectious Disease"/>
            <person name="Wu L."/>
            <person name="Ma J."/>
        </authorList>
    </citation>
    <scope>NUCLEOTIDE SEQUENCE [LARGE SCALE GENOMIC DNA]</scope>
    <source>
        <strain evidence="3">JCM 17066</strain>
    </source>
</reference>